<feature type="active site" description="Proton acceptor" evidence="3">
    <location>
        <position position="69"/>
    </location>
</feature>
<reference evidence="4 5" key="1">
    <citation type="journal article" date="2012" name="J. Bacteriol.">
        <title>Draft Genome Sequences of Four Axenic Mycoplasma genitalium Strains Isolated from Denmark, Japan, and Australia.</title>
        <authorList>
            <person name="McGowin C.L."/>
            <person name="Ma L."/>
            <person name="Jensen J.S."/>
            <person name="Mancuso M.M."/>
            <person name="Hamasuna R."/>
            <person name="Adegboye D."/>
            <person name="Martin D.H."/>
        </authorList>
    </citation>
    <scope>NUCLEOTIDE SEQUENCE [LARGE SCALE GENOMIC DNA]</scope>
    <source>
        <strain evidence="4 5">M6320</strain>
    </source>
</reference>
<feature type="active site" description="Proton donor" evidence="3">
    <location>
        <position position="102"/>
    </location>
</feature>
<evidence type="ECO:0000313" key="5">
    <source>
        <dbReference type="Proteomes" id="UP000005254"/>
    </source>
</evidence>
<organism evidence="4 5">
    <name type="scientific">Mycoplasmoides genitalium M6320</name>
    <dbReference type="NCBI Taxonomy" id="662945"/>
    <lineage>
        <taxon>Bacteria</taxon>
        <taxon>Bacillati</taxon>
        <taxon>Mycoplasmatota</taxon>
        <taxon>Mycoplasmoidales</taxon>
        <taxon>Mycoplasmoidaceae</taxon>
        <taxon>Mycoplasmoides</taxon>
    </lineage>
</organism>
<dbReference type="EMBL" id="CP003772">
    <property type="protein sequence ID" value="AFQ04232.1"/>
    <property type="molecule type" value="Genomic_DNA"/>
</dbReference>
<gene>
    <name evidence="4" type="ORF">CM1_02410</name>
</gene>
<dbReference type="GO" id="GO:0016861">
    <property type="term" value="F:intramolecular oxidoreductase activity, interconverting aldoses and ketoses"/>
    <property type="evidence" value="ECO:0007669"/>
    <property type="project" value="UniProtKB-ARBA"/>
</dbReference>
<dbReference type="SUPFAM" id="SSF89623">
    <property type="entry name" value="Ribose/Galactose isomerase RpiB/AlsB"/>
    <property type="match status" value="1"/>
</dbReference>
<evidence type="ECO:0000313" key="4">
    <source>
        <dbReference type="EMBL" id="AFQ04232.1"/>
    </source>
</evidence>
<dbReference type="AlphaFoldDB" id="A0ABC7ZJ29"/>
<dbReference type="PANTHER" id="PTHR30345:SF0">
    <property type="entry name" value="DNA DAMAGE-REPAIR_TOLERATION PROTEIN DRT102"/>
    <property type="match status" value="1"/>
</dbReference>
<evidence type="ECO:0000256" key="2">
    <source>
        <dbReference type="ARBA" id="ARBA00023235"/>
    </source>
</evidence>
<dbReference type="PANTHER" id="PTHR30345">
    <property type="entry name" value="RIBOSE-5-PHOSPHATE ISOMERASE B"/>
    <property type="match status" value="1"/>
</dbReference>
<dbReference type="NCBIfam" id="NF004051">
    <property type="entry name" value="PRK05571.1"/>
    <property type="match status" value="1"/>
</dbReference>
<name>A0ABC7ZJ29_MYCGT</name>
<dbReference type="InterPro" id="IPR004785">
    <property type="entry name" value="RpiB"/>
</dbReference>
<dbReference type="InterPro" id="IPR003500">
    <property type="entry name" value="RpiB_LacA_LacB"/>
</dbReference>
<dbReference type="NCBIfam" id="TIGR00689">
    <property type="entry name" value="rpiB_lacA_lacB"/>
    <property type="match status" value="1"/>
</dbReference>
<dbReference type="SMR" id="A0ABC7ZJ29"/>
<dbReference type="Gene3D" id="3.40.1400.10">
    <property type="entry name" value="Sugar-phosphate isomerase, RpiB/LacA/LacB"/>
    <property type="match status" value="1"/>
</dbReference>
<dbReference type="InterPro" id="IPR036569">
    <property type="entry name" value="RpiB_LacA_LacB_sf"/>
</dbReference>
<evidence type="ECO:0000256" key="1">
    <source>
        <dbReference type="ARBA" id="ARBA00008754"/>
    </source>
</evidence>
<proteinExistence type="inferred from homology"/>
<sequence length="152" mass="16893">MSFNIFIASDHTGLTLKKIISEHLKTKQFNVVDLGPNYFDANDDYPDFAFLVADKVKKNSDKDLGILICGTGVGVCMAANKVKGVLAALVVSEKTAALARQHDNANVLCLSSRFVTDSENIKIVDDFLKANFEGGRHQRRIDKIIRYEKETE</sequence>
<dbReference type="PIRSF" id="PIRSF005384">
    <property type="entry name" value="RpiB_LacA_B"/>
    <property type="match status" value="1"/>
</dbReference>
<keyword evidence="2 4" id="KW-0413">Isomerase</keyword>
<dbReference type="Proteomes" id="UP000005254">
    <property type="component" value="Chromosome"/>
</dbReference>
<dbReference type="Pfam" id="PF02502">
    <property type="entry name" value="LacAB_rpiB"/>
    <property type="match status" value="1"/>
</dbReference>
<protein>
    <submittedName>
        <fullName evidence="4">Ribose-5-phosphate isomerase B</fullName>
    </submittedName>
</protein>
<dbReference type="NCBIfam" id="TIGR01120">
    <property type="entry name" value="rpiB"/>
    <property type="match status" value="1"/>
</dbReference>
<comment type="similarity">
    <text evidence="1">Belongs to the LacAB/RpiB family.</text>
</comment>
<accession>A0ABC7ZJ29</accession>
<evidence type="ECO:0000256" key="3">
    <source>
        <dbReference type="PIRSR" id="PIRSR005384-1"/>
    </source>
</evidence>
<dbReference type="GeneID" id="99647302"/>
<dbReference type="KEGG" id="mgx:CM1_02410"/>
<dbReference type="RefSeq" id="WP_009885626.1">
    <property type="nucleotide sequence ID" value="NC_018497.1"/>
</dbReference>